<evidence type="ECO:0000313" key="6">
    <source>
        <dbReference type="Proteomes" id="UP000383932"/>
    </source>
</evidence>
<feature type="compositionally biased region" description="Polar residues" evidence="3">
    <location>
        <begin position="1112"/>
        <end position="1129"/>
    </location>
</feature>
<dbReference type="Gene3D" id="1.10.555.10">
    <property type="entry name" value="Rho GTPase activation protein"/>
    <property type="match status" value="1"/>
</dbReference>
<feature type="compositionally biased region" description="Basic and acidic residues" evidence="3">
    <location>
        <begin position="455"/>
        <end position="472"/>
    </location>
</feature>
<accession>A0A5N5QSM5</accession>
<feature type="compositionally biased region" description="Basic and acidic residues" evidence="3">
    <location>
        <begin position="947"/>
        <end position="957"/>
    </location>
</feature>
<comment type="caution">
    <text evidence="5">The sequence shown here is derived from an EMBL/GenBank/DDBJ whole genome shotgun (WGS) entry which is preliminary data.</text>
</comment>
<evidence type="ECO:0000256" key="3">
    <source>
        <dbReference type="SAM" id="MobiDB-lite"/>
    </source>
</evidence>
<keyword evidence="6" id="KW-1185">Reference proteome</keyword>
<feature type="region of interest" description="Disordered" evidence="3">
    <location>
        <begin position="357"/>
        <end position="385"/>
    </location>
</feature>
<gene>
    <name evidence="5" type="ORF">CTheo_1741</name>
</gene>
<dbReference type="InterPro" id="IPR013941">
    <property type="entry name" value="ZDS1_C"/>
</dbReference>
<dbReference type="PANTHER" id="PTHR28089:SF1">
    <property type="entry name" value="PROTEIN ZDS1-RELATED"/>
    <property type="match status" value="1"/>
</dbReference>
<dbReference type="PROSITE" id="PS51741">
    <property type="entry name" value="F_BAR"/>
    <property type="match status" value="1"/>
</dbReference>
<feature type="compositionally biased region" description="Basic and acidic residues" evidence="3">
    <location>
        <begin position="1065"/>
        <end position="1090"/>
    </location>
</feature>
<feature type="region of interest" description="Disordered" evidence="3">
    <location>
        <begin position="453"/>
        <end position="480"/>
    </location>
</feature>
<feature type="region of interest" description="Disordered" evidence="3">
    <location>
        <begin position="1065"/>
        <end position="1266"/>
    </location>
</feature>
<dbReference type="GO" id="GO:0030010">
    <property type="term" value="P:establishment of cell polarity"/>
    <property type="evidence" value="ECO:0007669"/>
    <property type="project" value="TreeGrafter"/>
</dbReference>
<dbReference type="OrthoDB" id="79452at2759"/>
<dbReference type="GO" id="GO:0010971">
    <property type="term" value="P:positive regulation of G2/M transition of mitotic cell cycle"/>
    <property type="evidence" value="ECO:0007669"/>
    <property type="project" value="TreeGrafter"/>
</dbReference>
<dbReference type="EMBL" id="SSOP01000016">
    <property type="protein sequence ID" value="KAB5594762.1"/>
    <property type="molecule type" value="Genomic_DNA"/>
</dbReference>
<dbReference type="InterPro" id="IPR008936">
    <property type="entry name" value="Rho_GTPase_activation_prot"/>
</dbReference>
<feature type="region of interest" description="Disordered" evidence="3">
    <location>
        <begin position="1"/>
        <end position="23"/>
    </location>
</feature>
<evidence type="ECO:0000256" key="2">
    <source>
        <dbReference type="SAM" id="Coils"/>
    </source>
</evidence>
<dbReference type="SUPFAM" id="SSF103657">
    <property type="entry name" value="BAR/IMD domain-like"/>
    <property type="match status" value="1"/>
</dbReference>
<dbReference type="Pfam" id="PF00611">
    <property type="entry name" value="FCH"/>
    <property type="match status" value="1"/>
</dbReference>
<feature type="region of interest" description="Disordered" evidence="3">
    <location>
        <begin position="665"/>
        <end position="730"/>
    </location>
</feature>
<dbReference type="SMART" id="SM01327">
    <property type="entry name" value="Zds_C"/>
    <property type="match status" value="1"/>
</dbReference>
<dbReference type="Gene3D" id="1.20.1270.60">
    <property type="entry name" value="Arfaptin homology (AH) domain/BAR domain"/>
    <property type="match status" value="1"/>
</dbReference>
<feature type="region of interest" description="Disordered" evidence="3">
    <location>
        <begin position="551"/>
        <end position="573"/>
    </location>
</feature>
<dbReference type="AlphaFoldDB" id="A0A5N5QSM5"/>
<dbReference type="Pfam" id="PF08632">
    <property type="entry name" value="Zds_C"/>
    <property type="match status" value="1"/>
</dbReference>
<dbReference type="GO" id="GO:0005737">
    <property type="term" value="C:cytoplasm"/>
    <property type="evidence" value="ECO:0007669"/>
    <property type="project" value="TreeGrafter"/>
</dbReference>
<dbReference type="Proteomes" id="UP000383932">
    <property type="component" value="Unassembled WGS sequence"/>
</dbReference>
<feature type="domain" description="F-BAR" evidence="4">
    <location>
        <begin position="41"/>
        <end position="345"/>
    </location>
</feature>
<feature type="coiled-coil region" evidence="2">
    <location>
        <begin position="139"/>
        <end position="191"/>
    </location>
</feature>
<sequence>MYPRTLSSPPRRSLSPPRSASPEWPDEIPVVAVAADDVVPTGFDEAVLRSLCELDCGVPLLLDRIKQSMVSCREASIFFRKRAALEDEFGRGLYKLARSTSEVYAMNDGKAGSFVSAWSATMKIHEILGESRVRFAQRLAEMSDELAGLAKEVERNRKTAKDLGSRYERALQDAEGAMEKAKARVTTVTEELERVLVAKEGETMRDAGLRGADGRVIGTAVAGKGALGKAVAKGGALLKGKPASLQKQEEDIRARLSMASDAYRQAMLEAQKIRQEYFNFQLPRILRSLKECADEIDLGTQYHLSRYAFLYESTVLSDGATLSPLSIEDGPGIKLTMESIDNRGDFKSYMQNYAVAHGAPKGPRRDGPVEDGFVPPSDPLSRHDPARVDGWVACIELGPSDQRDIPPCTGVRADAGVSCAPAGTCTDAHAVFWDPAGAPADAGRDGAAAGAEQVCRGDREARAGQRRDIPAERDDEPDMDAVDLDSGEWTGDINNVTSVLKLWFRELPEPLLTWELYGPFIEAARRAAAEHPIARTRQRAARRQLLDAQVPDGASVPGVGAGAREPDEPVEPGDRVWADAAVARGRGDAGHELAVQGDRDDTGQVSPFVSWIRPSYAMSRRSGDEEGYWDAIGEEEEGPHLFWVPAHLHPEIAPSEFRAFLKEHARAASDEGSDEQSDEGSGPSVPFPGPARALSTGVTRKKSMLSRQYRGGDDDEQPVRRSRSSIYGGPQLTITDLQKIDELAQDADPAKLRAVLRRSLSLNVAPSFLDKADALPDADEADSPIIVPRPGQILRRAARTKIRKPNLPGDGGGHRFASTRRRAPEESEQAHPSEAAEHHLADDWSDRPLSYTDESTIFDAYADRRDSMTSLASDEPPVPEPEPELHHPAPRLALPAPPEPESTPQRTPSPARSHSASPASSDLHLPQSAPRKEKKAGLFGMGKKSKKDKDAEKDKDTGFFGSLFGASRSKKPDDSSAFASGQAAAAALLGASKSKSKSPAPTYPSQPPIQPSPNGSYARYPIHVERAVYRLSHIKLANPRRPLYEQVLISNLMFWYLGVINKQQQEEKDRAAEKEREEKDRKEKEKDKRGLKSPPANGMRKAETPVRGPQYEMQNRQMAEEYTQQQRPQSAPPTDRQYHLPARQQQRGNSAGDAEFGYTVNLNGSQTLPPGAMAPQGQSSDALLHPTDRRTGPHSPQAAQLAMVSGPASGGYGPYPPMPRPKSAGKGSSAGPVERGGSLGSRRPKEASEDDVPLDRLGGSLGRRGR</sequence>
<feature type="compositionally biased region" description="Low complexity" evidence="3">
    <location>
        <begin position="908"/>
        <end position="921"/>
    </location>
</feature>
<dbReference type="SUPFAM" id="SSF48350">
    <property type="entry name" value="GTPase activation domain, GAP"/>
    <property type="match status" value="1"/>
</dbReference>
<feature type="region of interest" description="Disordered" evidence="3">
    <location>
        <begin position="799"/>
        <end position="1017"/>
    </location>
</feature>
<evidence type="ECO:0000256" key="1">
    <source>
        <dbReference type="PROSITE-ProRule" id="PRU01077"/>
    </source>
</evidence>
<feature type="compositionally biased region" description="Basic and acidic residues" evidence="3">
    <location>
        <begin position="564"/>
        <end position="573"/>
    </location>
</feature>
<dbReference type="InterPro" id="IPR027267">
    <property type="entry name" value="AH/BAR_dom_sf"/>
</dbReference>
<keyword evidence="1 2" id="KW-0175">Coiled coil</keyword>
<feature type="compositionally biased region" description="Pro residues" evidence="3">
    <location>
        <begin position="1001"/>
        <end position="1011"/>
    </location>
</feature>
<dbReference type="InterPro" id="IPR001060">
    <property type="entry name" value="FCH_dom"/>
</dbReference>
<dbReference type="Pfam" id="PF00620">
    <property type="entry name" value="RhoGAP"/>
    <property type="match status" value="1"/>
</dbReference>
<evidence type="ECO:0000259" key="4">
    <source>
        <dbReference type="PROSITE" id="PS51741"/>
    </source>
</evidence>
<name>A0A5N5QSM5_9AGAM</name>
<dbReference type="InterPro" id="IPR031160">
    <property type="entry name" value="F_BAR_dom"/>
</dbReference>
<dbReference type="InterPro" id="IPR000198">
    <property type="entry name" value="RhoGAP_dom"/>
</dbReference>
<dbReference type="InterPro" id="IPR040206">
    <property type="entry name" value="Zds1/2"/>
</dbReference>
<feature type="compositionally biased region" description="Low complexity" evidence="3">
    <location>
        <begin position="975"/>
        <end position="1000"/>
    </location>
</feature>
<protein>
    <submittedName>
        <fullName evidence="5">Rho-GTPase-activating protein</fullName>
    </submittedName>
</protein>
<dbReference type="PANTHER" id="PTHR28089">
    <property type="entry name" value="PROTEIN ZDS1-RELATED"/>
    <property type="match status" value="1"/>
</dbReference>
<dbReference type="SMART" id="SM00055">
    <property type="entry name" value="FCH"/>
    <property type="match status" value="1"/>
</dbReference>
<dbReference type="GO" id="GO:0007165">
    <property type="term" value="P:signal transduction"/>
    <property type="evidence" value="ECO:0007669"/>
    <property type="project" value="InterPro"/>
</dbReference>
<proteinExistence type="predicted"/>
<feature type="compositionally biased region" description="Basic and acidic residues" evidence="3">
    <location>
        <begin position="822"/>
        <end position="846"/>
    </location>
</feature>
<organism evidence="5 6">
    <name type="scientific">Ceratobasidium theobromae</name>
    <dbReference type="NCBI Taxonomy" id="1582974"/>
    <lineage>
        <taxon>Eukaryota</taxon>
        <taxon>Fungi</taxon>
        <taxon>Dikarya</taxon>
        <taxon>Basidiomycota</taxon>
        <taxon>Agaricomycotina</taxon>
        <taxon>Agaricomycetes</taxon>
        <taxon>Cantharellales</taxon>
        <taxon>Ceratobasidiaceae</taxon>
        <taxon>Ceratobasidium</taxon>
    </lineage>
</organism>
<feature type="compositionally biased region" description="Low complexity" evidence="3">
    <location>
        <begin position="1"/>
        <end position="22"/>
    </location>
</feature>
<reference evidence="5 6" key="1">
    <citation type="journal article" date="2019" name="Fungal Biol. Biotechnol.">
        <title>Draft genome sequence of fastidious pathogen Ceratobasidium theobromae, which causes vascular-streak dieback in Theobroma cacao.</title>
        <authorList>
            <person name="Ali S.S."/>
            <person name="Asman A."/>
            <person name="Shao J."/>
            <person name="Firmansyah A.P."/>
            <person name="Susilo A.W."/>
            <person name="Rosmana A."/>
            <person name="McMahon P."/>
            <person name="Junaid M."/>
            <person name="Guest D."/>
            <person name="Kheng T.Y."/>
            <person name="Meinhardt L.W."/>
            <person name="Bailey B.A."/>
        </authorList>
    </citation>
    <scope>NUCLEOTIDE SEQUENCE [LARGE SCALE GENOMIC DNA]</scope>
    <source>
        <strain evidence="5 6">CT2</strain>
    </source>
</reference>
<evidence type="ECO:0000313" key="5">
    <source>
        <dbReference type="EMBL" id="KAB5594762.1"/>
    </source>
</evidence>